<accession>A0A426XAI6</accession>
<name>A0A426XAI6_ENSVE</name>
<reference evidence="1 2" key="1">
    <citation type="journal article" date="2014" name="Agronomy (Basel)">
        <title>A Draft Genome Sequence for Ensete ventricosum, the Drought-Tolerant Tree Against Hunger.</title>
        <authorList>
            <person name="Harrison J."/>
            <person name="Moore K.A."/>
            <person name="Paszkiewicz K."/>
            <person name="Jones T."/>
            <person name="Grant M."/>
            <person name="Ambacheew D."/>
            <person name="Muzemil S."/>
            <person name="Studholme D.J."/>
        </authorList>
    </citation>
    <scope>NUCLEOTIDE SEQUENCE [LARGE SCALE GENOMIC DNA]</scope>
</reference>
<dbReference type="AlphaFoldDB" id="A0A426XAI6"/>
<dbReference type="Proteomes" id="UP000287651">
    <property type="component" value="Unassembled WGS sequence"/>
</dbReference>
<sequence length="109" mass="11885">MPMNLKEGDDYVVNHGEGMTVVDFGGHVSLAEKEGAGIAERRSGTGHAQQKEWSISYREAIAAAARAIGNDSFDRGKKKRRRPMLLIQHLAGRQRRNRGDATLAAIAEG</sequence>
<protein>
    <submittedName>
        <fullName evidence="1">Uncharacterized protein</fullName>
    </submittedName>
</protein>
<evidence type="ECO:0000313" key="1">
    <source>
        <dbReference type="EMBL" id="RRT36450.1"/>
    </source>
</evidence>
<dbReference type="EMBL" id="AMZH03023605">
    <property type="protein sequence ID" value="RRT36450.1"/>
    <property type="molecule type" value="Genomic_DNA"/>
</dbReference>
<proteinExistence type="predicted"/>
<organism evidence="1 2">
    <name type="scientific">Ensete ventricosum</name>
    <name type="common">Abyssinian banana</name>
    <name type="synonym">Musa ensete</name>
    <dbReference type="NCBI Taxonomy" id="4639"/>
    <lineage>
        <taxon>Eukaryota</taxon>
        <taxon>Viridiplantae</taxon>
        <taxon>Streptophyta</taxon>
        <taxon>Embryophyta</taxon>
        <taxon>Tracheophyta</taxon>
        <taxon>Spermatophyta</taxon>
        <taxon>Magnoliopsida</taxon>
        <taxon>Liliopsida</taxon>
        <taxon>Zingiberales</taxon>
        <taxon>Musaceae</taxon>
        <taxon>Ensete</taxon>
    </lineage>
</organism>
<evidence type="ECO:0000313" key="2">
    <source>
        <dbReference type="Proteomes" id="UP000287651"/>
    </source>
</evidence>
<gene>
    <name evidence="1" type="ORF">B296_00030050</name>
</gene>
<comment type="caution">
    <text evidence="1">The sequence shown here is derived from an EMBL/GenBank/DDBJ whole genome shotgun (WGS) entry which is preliminary data.</text>
</comment>